<name>A0A8S1C4E9_9INSE</name>
<dbReference type="GO" id="GO:0048646">
    <property type="term" value="P:anatomical structure formation involved in morphogenesis"/>
    <property type="evidence" value="ECO:0007669"/>
    <property type="project" value="UniProtKB-ARBA"/>
</dbReference>
<feature type="DNA-binding region" description="Homeobox" evidence="5">
    <location>
        <begin position="34"/>
        <end position="96"/>
    </location>
</feature>
<dbReference type="GO" id="GO:0009887">
    <property type="term" value="P:animal organ morphogenesis"/>
    <property type="evidence" value="ECO:0007669"/>
    <property type="project" value="UniProtKB-ARBA"/>
</dbReference>
<dbReference type="GO" id="GO:0005634">
    <property type="term" value="C:nucleus"/>
    <property type="evidence" value="ECO:0007669"/>
    <property type="project" value="UniProtKB-SubCell"/>
</dbReference>
<dbReference type="SMART" id="SM00389">
    <property type="entry name" value="HOX"/>
    <property type="match status" value="1"/>
</dbReference>
<dbReference type="Pfam" id="PF05920">
    <property type="entry name" value="Homeobox_KN"/>
    <property type="match status" value="1"/>
</dbReference>
<evidence type="ECO:0000256" key="5">
    <source>
        <dbReference type="PROSITE-ProRule" id="PRU00108"/>
    </source>
</evidence>
<dbReference type="InterPro" id="IPR009057">
    <property type="entry name" value="Homeodomain-like_sf"/>
</dbReference>
<proteinExistence type="predicted"/>
<keyword evidence="9" id="KW-1185">Reference proteome</keyword>
<evidence type="ECO:0000256" key="1">
    <source>
        <dbReference type="ARBA" id="ARBA00004123"/>
    </source>
</evidence>
<dbReference type="PROSITE" id="PS50071">
    <property type="entry name" value="HOMEOBOX_2"/>
    <property type="match status" value="1"/>
</dbReference>
<evidence type="ECO:0000256" key="6">
    <source>
        <dbReference type="SAM" id="MobiDB-lite"/>
    </source>
</evidence>
<feature type="compositionally biased region" description="Basic and acidic residues" evidence="6">
    <location>
        <begin position="117"/>
        <end position="130"/>
    </location>
</feature>
<evidence type="ECO:0000313" key="8">
    <source>
        <dbReference type="EMBL" id="CAB3364183.1"/>
    </source>
</evidence>
<dbReference type="GO" id="GO:0000987">
    <property type="term" value="F:cis-regulatory region sequence-specific DNA binding"/>
    <property type="evidence" value="ECO:0007669"/>
    <property type="project" value="UniProtKB-ARBA"/>
</dbReference>
<dbReference type="InterPro" id="IPR008422">
    <property type="entry name" value="KN_HD"/>
</dbReference>
<evidence type="ECO:0000313" key="9">
    <source>
        <dbReference type="Proteomes" id="UP000494165"/>
    </source>
</evidence>
<comment type="caution">
    <text evidence="8">The sequence shown here is derived from an EMBL/GenBank/DDBJ whole genome shotgun (WGS) entry which is preliminary data.</text>
</comment>
<comment type="subcellular location">
    <subcellularLocation>
        <location evidence="1 5">Nucleus</location>
    </subcellularLocation>
</comment>
<organism evidence="8 9">
    <name type="scientific">Cloeon dipterum</name>
    <dbReference type="NCBI Taxonomy" id="197152"/>
    <lineage>
        <taxon>Eukaryota</taxon>
        <taxon>Metazoa</taxon>
        <taxon>Ecdysozoa</taxon>
        <taxon>Arthropoda</taxon>
        <taxon>Hexapoda</taxon>
        <taxon>Insecta</taxon>
        <taxon>Pterygota</taxon>
        <taxon>Palaeoptera</taxon>
        <taxon>Ephemeroptera</taxon>
        <taxon>Pisciforma</taxon>
        <taxon>Baetidae</taxon>
        <taxon>Cloeon</taxon>
    </lineage>
</organism>
<feature type="compositionally biased region" description="Low complexity" evidence="6">
    <location>
        <begin position="136"/>
        <end position="149"/>
    </location>
</feature>
<evidence type="ECO:0000256" key="4">
    <source>
        <dbReference type="ARBA" id="ARBA00023242"/>
    </source>
</evidence>
<feature type="compositionally biased region" description="Low complexity" evidence="6">
    <location>
        <begin position="160"/>
        <end position="172"/>
    </location>
</feature>
<sequence>MGKTRKQTTRAGASKKESLSPSSVQVPIEDAVRTVKRRSNLPKDAIGVMNNWLRQNLKHAYPTDSMKEQMARSTGLTLVQVSNWFINARRRYLAQLIAEAGLDESETHKIRRRGKNQPREPAKPATDRKLPAKFRTTSVSSTGSDSGCTENTHPIVMWHSSAESVPSSKPSPTKNNGSKGFGMGCPELSHPFMMRPSDKLILHDADELLKEEDKKSMFYDMQLLSTVAMVVRAHSINA</sequence>
<dbReference type="InterPro" id="IPR050224">
    <property type="entry name" value="TALE_homeobox"/>
</dbReference>
<accession>A0A8S1C4E9</accession>
<dbReference type="Gene3D" id="1.10.10.60">
    <property type="entry name" value="Homeodomain-like"/>
    <property type="match status" value="1"/>
</dbReference>
<evidence type="ECO:0000259" key="7">
    <source>
        <dbReference type="PROSITE" id="PS50071"/>
    </source>
</evidence>
<feature type="region of interest" description="Disordered" evidence="6">
    <location>
        <begin position="107"/>
        <end position="188"/>
    </location>
</feature>
<dbReference type="PANTHER" id="PTHR11850">
    <property type="entry name" value="HOMEOBOX PROTEIN TRANSCRIPTION FACTORS"/>
    <property type="match status" value="1"/>
</dbReference>
<keyword evidence="4 5" id="KW-0539">Nucleus</keyword>
<dbReference type="CDD" id="cd00086">
    <property type="entry name" value="homeodomain"/>
    <property type="match status" value="1"/>
</dbReference>
<dbReference type="InterPro" id="IPR001356">
    <property type="entry name" value="HD"/>
</dbReference>
<reference evidence="8 9" key="1">
    <citation type="submission" date="2020-04" db="EMBL/GenBank/DDBJ databases">
        <authorList>
            <person name="Alioto T."/>
            <person name="Alioto T."/>
            <person name="Gomez Garrido J."/>
        </authorList>
    </citation>
    <scope>NUCLEOTIDE SEQUENCE [LARGE SCALE GENOMIC DNA]</scope>
</reference>
<feature type="domain" description="Homeobox" evidence="7">
    <location>
        <begin position="32"/>
        <end position="95"/>
    </location>
</feature>
<keyword evidence="2 5" id="KW-0238">DNA-binding</keyword>
<evidence type="ECO:0000256" key="2">
    <source>
        <dbReference type="ARBA" id="ARBA00023125"/>
    </source>
</evidence>
<keyword evidence="3 5" id="KW-0371">Homeobox</keyword>
<dbReference type="GO" id="GO:0001654">
    <property type="term" value="P:eye development"/>
    <property type="evidence" value="ECO:0007669"/>
    <property type="project" value="UniProtKB-ARBA"/>
</dbReference>
<dbReference type="OrthoDB" id="10056939at2759"/>
<dbReference type="SUPFAM" id="SSF46689">
    <property type="entry name" value="Homeodomain-like"/>
    <property type="match status" value="1"/>
</dbReference>
<dbReference type="AlphaFoldDB" id="A0A8S1C4E9"/>
<dbReference type="GO" id="GO:0006355">
    <property type="term" value="P:regulation of DNA-templated transcription"/>
    <property type="evidence" value="ECO:0007669"/>
    <property type="project" value="InterPro"/>
</dbReference>
<evidence type="ECO:0000256" key="3">
    <source>
        <dbReference type="ARBA" id="ARBA00023155"/>
    </source>
</evidence>
<feature type="region of interest" description="Disordered" evidence="6">
    <location>
        <begin position="1"/>
        <end position="25"/>
    </location>
</feature>
<gene>
    <name evidence="8" type="ORF">CLODIP_2_CD14528</name>
</gene>
<dbReference type="EMBL" id="CADEPI010000015">
    <property type="protein sequence ID" value="CAB3364183.1"/>
    <property type="molecule type" value="Genomic_DNA"/>
</dbReference>
<dbReference type="Proteomes" id="UP000494165">
    <property type="component" value="Unassembled WGS sequence"/>
</dbReference>
<protein>
    <recommendedName>
        <fullName evidence="7">Homeobox domain-containing protein</fullName>
    </recommendedName>
</protein>